<evidence type="ECO:0000313" key="10">
    <source>
        <dbReference type="Proteomes" id="UP001589776"/>
    </source>
</evidence>
<comment type="subcellular location">
    <subcellularLocation>
        <location evidence="1 7">Cell membrane</location>
        <topology evidence="1 7">Multi-pass membrane protein</topology>
    </subcellularLocation>
</comment>
<keyword evidence="6 7" id="KW-0472">Membrane</keyword>
<keyword evidence="5 7" id="KW-1133">Transmembrane helix</keyword>
<evidence type="ECO:0000256" key="7">
    <source>
        <dbReference type="RuleBase" id="RU363032"/>
    </source>
</evidence>
<feature type="transmembrane region" description="Helical" evidence="7">
    <location>
        <begin position="68"/>
        <end position="94"/>
    </location>
</feature>
<evidence type="ECO:0000256" key="1">
    <source>
        <dbReference type="ARBA" id="ARBA00004651"/>
    </source>
</evidence>
<feature type="transmembrane region" description="Helical" evidence="7">
    <location>
        <begin position="106"/>
        <end position="125"/>
    </location>
</feature>
<sequence length="263" mass="29010">MKTPIAHKPTQRKQQLFFLGMFALFAPCLAYIDLSYTQFLDGVARIPWIARTFMQISFSELPRLLAELLSSVIVAFLCVVFSVVISILLAFVMADNTRPNRFAATLLRVFVVVIRTIPTMIWVLLSVASMGFGPMAGVVGLLFPTIAFLIKVFAAQIDESGKDIVEAIRATGGTWWHVVFNGLLPSLMTSFLALIAFKFEITVAETVILGMVGAGGIGVLLQEYIGYYDFAPLAMGVLVVFITLFLLEMITNQIRIRLVGSSR</sequence>
<dbReference type="Proteomes" id="UP001589776">
    <property type="component" value="Unassembled WGS sequence"/>
</dbReference>
<keyword evidence="4 7" id="KW-0812">Transmembrane</keyword>
<dbReference type="PANTHER" id="PTHR30043">
    <property type="entry name" value="PHOSPHONATES TRANSPORT SYSTEM PERMEASE PROTEIN"/>
    <property type="match status" value="1"/>
</dbReference>
<evidence type="ECO:0000256" key="2">
    <source>
        <dbReference type="ARBA" id="ARBA00022448"/>
    </source>
</evidence>
<dbReference type="Gene3D" id="1.10.3720.10">
    <property type="entry name" value="MetI-like"/>
    <property type="match status" value="1"/>
</dbReference>
<reference evidence="9 10" key="1">
    <citation type="submission" date="2024-09" db="EMBL/GenBank/DDBJ databases">
        <authorList>
            <person name="Sun Q."/>
            <person name="Mori K."/>
        </authorList>
    </citation>
    <scope>NUCLEOTIDE SEQUENCE [LARGE SCALE GENOMIC DNA]</scope>
    <source>
        <strain evidence="9 10">CCM 7759</strain>
    </source>
</reference>
<feature type="transmembrane region" description="Helical" evidence="7">
    <location>
        <begin position="175"/>
        <end position="197"/>
    </location>
</feature>
<name>A0ABV6DS06_9BACL</name>
<dbReference type="SUPFAM" id="SSF161098">
    <property type="entry name" value="MetI-like"/>
    <property type="match status" value="1"/>
</dbReference>
<evidence type="ECO:0000256" key="6">
    <source>
        <dbReference type="ARBA" id="ARBA00023136"/>
    </source>
</evidence>
<evidence type="ECO:0000256" key="5">
    <source>
        <dbReference type="ARBA" id="ARBA00022989"/>
    </source>
</evidence>
<feature type="domain" description="ABC transmembrane type-1" evidence="8">
    <location>
        <begin position="68"/>
        <end position="251"/>
    </location>
</feature>
<feature type="transmembrane region" description="Helical" evidence="7">
    <location>
        <begin position="233"/>
        <end position="254"/>
    </location>
</feature>
<proteinExistence type="inferred from homology"/>
<keyword evidence="10" id="KW-1185">Reference proteome</keyword>
<dbReference type="PROSITE" id="PS50928">
    <property type="entry name" value="ABC_TM1"/>
    <property type="match status" value="1"/>
</dbReference>
<comment type="similarity">
    <text evidence="7">Belongs to the binding-protein-dependent transport system permease family.</text>
</comment>
<protein>
    <submittedName>
        <fullName evidence="9">PhnE/PtxC family ABC transporter permease</fullName>
    </submittedName>
</protein>
<dbReference type="Pfam" id="PF00528">
    <property type="entry name" value="BPD_transp_1"/>
    <property type="match status" value="1"/>
</dbReference>
<comment type="caution">
    <text evidence="9">The sequence shown here is derived from an EMBL/GenBank/DDBJ whole genome shotgun (WGS) entry which is preliminary data.</text>
</comment>
<keyword evidence="2 7" id="KW-0813">Transport</keyword>
<evidence type="ECO:0000256" key="3">
    <source>
        <dbReference type="ARBA" id="ARBA00022475"/>
    </source>
</evidence>
<evidence type="ECO:0000313" key="9">
    <source>
        <dbReference type="EMBL" id="MFC0215429.1"/>
    </source>
</evidence>
<dbReference type="InterPro" id="IPR035906">
    <property type="entry name" value="MetI-like_sf"/>
</dbReference>
<dbReference type="RefSeq" id="WP_377472881.1">
    <property type="nucleotide sequence ID" value="NZ_JBHLWN010000095.1"/>
</dbReference>
<dbReference type="CDD" id="cd06261">
    <property type="entry name" value="TM_PBP2"/>
    <property type="match status" value="1"/>
</dbReference>
<dbReference type="InterPro" id="IPR000515">
    <property type="entry name" value="MetI-like"/>
</dbReference>
<evidence type="ECO:0000256" key="4">
    <source>
        <dbReference type="ARBA" id="ARBA00022692"/>
    </source>
</evidence>
<evidence type="ECO:0000259" key="8">
    <source>
        <dbReference type="PROSITE" id="PS50928"/>
    </source>
</evidence>
<organism evidence="9 10">
    <name type="scientific">Paenibacillus chartarius</name>
    <dbReference type="NCBI Taxonomy" id="747481"/>
    <lineage>
        <taxon>Bacteria</taxon>
        <taxon>Bacillati</taxon>
        <taxon>Bacillota</taxon>
        <taxon>Bacilli</taxon>
        <taxon>Bacillales</taxon>
        <taxon>Paenibacillaceae</taxon>
        <taxon>Paenibacillus</taxon>
    </lineage>
</organism>
<keyword evidence="3" id="KW-1003">Cell membrane</keyword>
<dbReference type="EMBL" id="JBHLWN010000095">
    <property type="protein sequence ID" value="MFC0215429.1"/>
    <property type="molecule type" value="Genomic_DNA"/>
</dbReference>
<dbReference type="PANTHER" id="PTHR30043:SF1">
    <property type="entry name" value="ABC TRANSPORT SYSTEM PERMEASE PROTEIN P69"/>
    <property type="match status" value="1"/>
</dbReference>
<gene>
    <name evidence="9" type="ORF">ACFFK0_23835</name>
</gene>
<feature type="transmembrane region" description="Helical" evidence="7">
    <location>
        <begin position="131"/>
        <end position="154"/>
    </location>
</feature>
<accession>A0ABV6DS06</accession>